<sequence>MLSFGTAFACSESVRDWLSSLFTDEQEEAQVKEAPVSVQALNEITCLDANCRYYVKLPEEKIAEEDTFTVYEKGDVIGNSVCKESMELQLPVENGTVSVQLQYIRLHNQYLPLYLRGEEENGIPDSSFSVLADKRLVIGYAQEAFQNAYLIDPETAEVQSIGDLSYAYAAEADAGRHIYANTVQSSTSGRFLLYRTYALAQGWAEEKTKAQWVLLDRKENTRRMLDTKQLPGYLLGNELRMAGDTGIITTKSYAVDDTIEAFYPIVYDYRKDTWTEYRDYQCAVPFVSDYLYREKGSSIELLNIRTQEKQLIPLPKNTRAGDSILYPYNGFYISENTLNDALDIYIASQQRWVHLDSKLLSDETAVLFAYPLDDHTLVLNQTYLIEFHK</sequence>
<reference evidence="1 2" key="1">
    <citation type="submission" date="2018-08" db="EMBL/GenBank/DDBJ databases">
        <title>A genome reference for cultivated species of the human gut microbiota.</title>
        <authorList>
            <person name="Zou Y."/>
            <person name="Xue W."/>
            <person name="Luo G."/>
        </authorList>
    </citation>
    <scope>NUCLEOTIDE SEQUENCE [LARGE SCALE GENOMIC DNA]</scope>
    <source>
        <strain evidence="1 2">OF01-2LB</strain>
    </source>
</reference>
<proteinExistence type="predicted"/>
<name>A0A3E2W5N7_CLOIN</name>
<gene>
    <name evidence="1" type="ORF">DXA38_00650</name>
</gene>
<evidence type="ECO:0000313" key="1">
    <source>
        <dbReference type="EMBL" id="RGC19226.1"/>
    </source>
</evidence>
<dbReference type="OrthoDB" id="1653379at2"/>
<protein>
    <submittedName>
        <fullName evidence="1">Uncharacterized protein</fullName>
    </submittedName>
</protein>
<evidence type="ECO:0000313" key="2">
    <source>
        <dbReference type="Proteomes" id="UP000260025"/>
    </source>
</evidence>
<comment type="caution">
    <text evidence="1">The sequence shown here is derived from an EMBL/GenBank/DDBJ whole genome shotgun (WGS) entry which is preliminary data.</text>
</comment>
<accession>A0A3E2W5N7</accession>
<dbReference type="AlphaFoldDB" id="A0A3E2W5N7"/>
<dbReference type="EMBL" id="QVEV01000001">
    <property type="protein sequence ID" value="RGC19226.1"/>
    <property type="molecule type" value="Genomic_DNA"/>
</dbReference>
<dbReference type="Proteomes" id="UP000260025">
    <property type="component" value="Unassembled WGS sequence"/>
</dbReference>
<organism evidence="1 2">
    <name type="scientific">Clostridium innocuum</name>
    <dbReference type="NCBI Taxonomy" id="1522"/>
    <lineage>
        <taxon>Bacteria</taxon>
        <taxon>Bacillati</taxon>
        <taxon>Bacillota</taxon>
        <taxon>Clostridia</taxon>
        <taxon>Eubacteriales</taxon>
        <taxon>Clostridiaceae</taxon>
        <taxon>Clostridium</taxon>
    </lineage>
</organism>